<comment type="caution">
    <text evidence="9">The sequence shown here is derived from an EMBL/GenBank/DDBJ whole genome shotgun (WGS) entry which is preliminary data.</text>
</comment>
<dbReference type="Gene3D" id="3.40.50.11350">
    <property type="match status" value="1"/>
</dbReference>
<keyword evidence="6" id="KW-0812">Transmembrane</keyword>
<dbReference type="CDD" id="cd11296">
    <property type="entry name" value="O-FucT_like"/>
    <property type="match status" value="1"/>
</dbReference>
<keyword evidence="9" id="KW-0645">Protease</keyword>
<protein>
    <submittedName>
        <fullName evidence="9">ATP-dependent protease La domain-containing protein</fullName>
    </submittedName>
</protein>
<evidence type="ECO:0000256" key="2">
    <source>
        <dbReference type="ARBA" id="ARBA00022771"/>
    </source>
</evidence>
<evidence type="ECO:0000256" key="3">
    <source>
        <dbReference type="ARBA" id="ARBA00022833"/>
    </source>
</evidence>
<evidence type="ECO:0000256" key="4">
    <source>
        <dbReference type="PROSITE-ProRule" id="PRU00175"/>
    </source>
</evidence>
<evidence type="ECO:0000256" key="5">
    <source>
        <dbReference type="SAM" id="MobiDB-lite"/>
    </source>
</evidence>
<evidence type="ECO:0000259" key="8">
    <source>
        <dbReference type="PROSITE" id="PS51787"/>
    </source>
</evidence>
<dbReference type="Gene3D" id="3.30.40.10">
    <property type="entry name" value="Zinc/RING finger domain, C3HC4 (zinc finger)"/>
    <property type="match status" value="2"/>
</dbReference>
<reference evidence="9 10" key="1">
    <citation type="submission" date="2019-09" db="EMBL/GenBank/DDBJ databases">
        <authorList>
            <consortium name="DOE Joint Genome Institute"/>
            <person name="Mondo S.J."/>
            <person name="Navarro-Mendoza M.I."/>
            <person name="Perez-Arques C."/>
            <person name="Panchal S."/>
            <person name="Nicolas F.E."/>
            <person name="Ganguly P."/>
            <person name="Pangilinan J."/>
            <person name="Grigoriev I."/>
            <person name="Heitman J."/>
            <person name="Sanya K."/>
            <person name="Garre V."/>
        </authorList>
    </citation>
    <scope>NUCLEOTIDE SEQUENCE [LARGE SCALE GENOMIC DNA]</scope>
    <source>
        <strain evidence="9 10">MU402</strain>
    </source>
</reference>
<keyword evidence="6" id="KW-0472">Membrane</keyword>
<proteinExistence type="predicted"/>
<dbReference type="InterPro" id="IPR003111">
    <property type="entry name" value="Lon_prtase_N"/>
</dbReference>
<dbReference type="PANTHER" id="PTHR23327">
    <property type="entry name" value="RING FINGER PROTEIN 127"/>
    <property type="match status" value="1"/>
</dbReference>
<gene>
    <name evidence="9" type="ORF">FB192DRAFT_1461897</name>
</gene>
<dbReference type="SUPFAM" id="SSF57850">
    <property type="entry name" value="RING/U-box"/>
    <property type="match status" value="1"/>
</dbReference>
<dbReference type="AlphaFoldDB" id="A0A8H4EYD7"/>
<dbReference type="PROSITE" id="PS50089">
    <property type="entry name" value="ZF_RING_2"/>
    <property type="match status" value="1"/>
</dbReference>
<dbReference type="SMART" id="SM00184">
    <property type="entry name" value="RING"/>
    <property type="match status" value="2"/>
</dbReference>
<evidence type="ECO:0000259" key="7">
    <source>
        <dbReference type="PROSITE" id="PS50089"/>
    </source>
</evidence>
<evidence type="ECO:0000256" key="1">
    <source>
        <dbReference type="ARBA" id="ARBA00022723"/>
    </source>
</evidence>
<name>A0A8H4EYD7_MUCCL</name>
<sequence>MKRKDTTVISLVLLFFITCVVYFQYNTKYLPKKPSTKQKEAIPVEFPEPFSLHKPTKNEKFLSYLPHSGFHNQRIELENALLLASYLNRTLLVPPVYLASPAMPWLRYEKLHERLLFQTKNGLDHCVELDAAGLPLPSECLNNFRWTNIPWSFFYDMQSIENQVPVVFRPGLDYQWLYKTFKLTEDDVYFFKDMSPYEYQIHDDRSTDLPLDRFNYRIDLVTLENIDHRVLHFGSMFGSYRILAETEQHAELLRNIRSSMIFRNPVLSGAAERIVQQLGGANNFVGLHVRVGDGIFKLRASILVDDIYHELVDKFTDLTVEQVAEYEGGVEQHDLDRTESTEYEIKLRSFHPIDETNYTKPIEVHHTTDSVFDVNPSIASRLKCQPGDHTTHRFRNTVVYLATDAPDPRNHPLLRKLFRVFPCTFILSDFVNELDDIKKLQVVEERVKLESYLIPMVDAMISAHGHTFLGTPHSTFTSYIERQLHPVYTGKEVQVMGLLDYLESMVDNNNNHSNSNHSNHLNVGRAVIKEYKSLHVLAPFSSKEASHQLNALTHCQKCREPFKQPTTLSCGFTSCYDCLPSTEPYQCISFSCLREHDNNYRPNILLENILNNLQDMDTIKQLLDCSICLSPLSDPITTQCGHTFCKECLIRTMTDLKTRSCPFCRHELSRIGKVNQIVCGWVNHIYHNVSSDNYTLSTLDSQQHTPVIQVSSAVAFPSQHCLIHVTDDKNSLLQEMTTRPHQRHFAICVFTKDGNSNDLYDYGIMLQVNHVEHSPDIRHSVVQAIGLFRLKINNLSMDDDGCYIGDVTRFDDYNINDVDGDAAYGKSCSGDDYFNLDFDVQSKRWTMPTMNNATASSSTMSRPIAMSSSSTVTANNNKQASRPRPCSMRLSSSAPNNIPTFNNIPGSVNRRTWASTMHFGGPKPPSPPPLLPATINTSQFYFKPIKKAPPPITTAIPNINVLFNQEIHPRLVQYLSATGNHVWNMQYDWYLQQSDRESIIWWIANVLPFNQEEKIHLLSLMTLRERIMAIHQWFDRLQQQQQHQQ</sequence>
<feature type="compositionally biased region" description="Polar residues" evidence="5">
    <location>
        <begin position="869"/>
        <end position="880"/>
    </location>
</feature>
<keyword evidence="6" id="KW-1133">Transmembrane helix</keyword>
<dbReference type="GO" id="GO:0006508">
    <property type="term" value="P:proteolysis"/>
    <property type="evidence" value="ECO:0007669"/>
    <property type="project" value="UniProtKB-KW"/>
</dbReference>
<evidence type="ECO:0000256" key="6">
    <source>
        <dbReference type="SAM" id="Phobius"/>
    </source>
</evidence>
<dbReference type="InterPro" id="IPR046336">
    <property type="entry name" value="Lon_prtase_N_sf"/>
</dbReference>
<dbReference type="PANTHER" id="PTHR23327:SF42">
    <property type="entry name" value="LON PEPTIDASE N-TERMINAL DOMAIN AND RING FINGER PROTEIN C14F5.10C"/>
    <property type="match status" value="1"/>
</dbReference>
<dbReference type="InterPro" id="IPR027370">
    <property type="entry name" value="Znf-RING_euk"/>
</dbReference>
<dbReference type="InterPro" id="IPR013083">
    <property type="entry name" value="Znf_RING/FYVE/PHD"/>
</dbReference>
<dbReference type="InterPro" id="IPR015947">
    <property type="entry name" value="PUA-like_sf"/>
</dbReference>
<dbReference type="GO" id="GO:0061630">
    <property type="term" value="F:ubiquitin protein ligase activity"/>
    <property type="evidence" value="ECO:0007669"/>
    <property type="project" value="TreeGrafter"/>
</dbReference>
<dbReference type="Pfam" id="PF13445">
    <property type="entry name" value="zf-RING_UBOX"/>
    <property type="match status" value="1"/>
</dbReference>
<feature type="region of interest" description="Disordered" evidence="5">
    <location>
        <begin position="869"/>
        <end position="893"/>
    </location>
</feature>
<dbReference type="InterPro" id="IPR017907">
    <property type="entry name" value="Znf_RING_CS"/>
</dbReference>
<evidence type="ECO:0000313" key="10">
    <source>
        <dbReference type="Proteomes" id="UP000469890"/>
    </source>
</evidence>
<dbReference type="InterPro" id="IPR001841">
    <property type="entry name" value="Znf_RING"/>
</dbReference>
<feature type="transmembrane region" description="Helical" evidence="6">
    <location>
        <begin position="7"/>
        <end position="25"/>
    </location>
</feature>
<dbReference type="SUPFAM" id="SSF88697">
    <property type="entry name" value="PUA domain-like"/>
    <property type="match status" value="1"/>
</dbReference>
<dbReference type="EMBL" id="JAAECE010000008">
    <property type="protein sequence ID" value="KAF1798080.1"/>
    <property type="molecule type" value="Genomic_DNA"/>
</dbReference>
<keyword evidence="3" id="KW-0862">Zinc</keyword>
<accession>A0A8H4EYD7</accession>
<dbReference type="Pfam" id="PF02190">
    <property type="entry name" value="LON_substr_bdg"/>
    <property type="match status" value="1"/>
</dbReference>
<dbReference type="GO" id="GO:0008233">
    <property type="term" value="F:peptidase activity"/>
    <property type="evidence" value="ECO:0007669"/>
    <property type="project" value="UniProtKB-KW"/>
</dbReference>
<dbReference type="SMART" id="SM00464">
    <property type="entry name" value="LON"/>
    <property type="match status" value="1"/>
</dbReference>
<dbReference type="PROSITE" id="PS51787">
    <property type="entry name" value="LON_N"/>
    <property type="match status" value="1"/>
</dbReference>
<evidence type="ECO:0000313" key="9">
    <source>
        <dbReference type="EMBL" id="KAF1798080.1"/>
    </source>
</evidence>
<feature type="domain" description="Lon N-terminal" evidence="8">
    <location>
        <begin position="705"/>
        <end position="1038"/>
    </location>
</feature>
<keyword evidence="9" id="KW-0378">Hydrolase</keyword>
<dbReference type="Proteomes" id="UP000469890">
    <property type="component" value="Unassembled WGS sequence"/>
</dbReference>
<dbReference type="GO" id="GO:0008270">
    <property type="term" value="F:zinc ion binding"/>
    <property type="evidence" value="ECO:0007669"/>
    <property type="project" value="UniProtKB-KW"/>
</dbReference>
<feature type="domain" description="RING-type" evidence="7">
    <location>
        <begin position="625"/>
        <end position="665"/>
    </location>
</feature>
<dbReference type="Gene3D" id="2.30.130.40">
    <property type="entry name" value="LON domain-like"/>
    <property type="match status" value="1"/>
</dbReference>
<keyword evidence="2 4" id="KW-0863">Zinc-finger</keyword>
<dbReference type="PROSITE" id="PS00518">
    <property type="entry name" value="ZF_RING_1"/>
    <property type="match status" value="1"/>
</dbReference>
<keyword evidence="1" id="KW-0479">Metal-binding</keyword>
<organism evidence="9 10">
    <name type="scientific">Mucor circinelloides f. lusitanicus</name>
    <name type="common">Mucor racemosus var. lusitanicus</name>
    <dbReference type="NCBI Taxonomy" id="29924"/>
    <lineage>
        <taxon>Eukaryota</taxon>
        <taxon>Fungi</taxon>
        <taxon>Fungi incertae sedis</taxon>
        <taxon>Mucoromycota</taxon>
        <taxon>Mucoromycotina</taxon>
        <taxon>Mucoromycetes</taxon>
        <taxon>Mucorales</taxon>
        <taxon>Mucorineae</taxon>
        <taxon>Mucoraceae</taxon>
        <taxon>Mucor</taxon>
    </lineage>
</organism>